<dbReference type="AlphaFoldDB" id="A0A8T4KPS5"/>
<dbReference type="Pfam" id="PF07521">
    <property type="entry name" value="RMMBL"/>
    <property type="match status" value="1"/>
</dbReference>
<dbReference type="InterPro" id="IPR036866">
    <property type="entry name" value="RibonucZ/Hydroxyglut_hydro"/>
</dbReference>
<feature type="domain" description="Beta-Casp" evidence="3">
    <location>
        <begin position="231"/>
        <end position="341"/>
    </location>
</feature>
<evidence type="ECO:0000259" key="3">
    <source>
        <dbReference type="SMART" id="SM01027"/>
    </source>
</evidence>
<feature type="domain" description="Metallo-beta-lactamase" evidence="2">
    <location>
        <begin position="15"/>
        <end position="226"/>
    </location>
</feature>
<dbReference type="PANTHER" id="PTHR11203">
    <property type="entry name" value="CLEAVAGE AND POLYADENYLATION SPECIFICITY FACTOR FAMILY MEMBER"/>
    <property type="match status" value="1"/>
</dbReference>
<comment type="caution">
    <text evidence="4">The sequence shown here is derived from an EMBL/GenBank/DDBJ whole genome shotgun (WGS) entry which is preliminary data.</text>
</comment>
<gene>
    <name evidence="4" type="ORF">J4415_00550</name>
</gene>
<dbReference type="InterPro" id="IPR011108">
    <property type="entry name" value="RMMBL"/>
</dbReference>
<dbReference type="CDD" id="cd16295">
    <property type="entry name" value="TTHA0252-CPSF-like_MBL-fold"/>
    <property type="match status" value="1"/>
</dbReference>
<evidence type="ECO:0000313" key="5">
    <source>
        <dbReference type="Proteomes" id="UP000677687"/>
    </source>
</evidence>
<dbReference type="Gene3D" id="3.60.15.10">
    <property type="entry name" value="Ribonuclease Z/Hydroxyacylglutathione hydrolase-like"/>
    <property type="match status" value="1"/>
</dbReference>
<proteinExistence type="predicted"/>
<reference evidence="4" key="1">
    <citation type="submission" date="2021-03" db="EMBL/GenBank/DDBJ databases">
        <authorList>
            <person name="Jaffe A."/>
        </authorList>
    </citation>
    <scope>NUCLEOTIDE SEQUENCE</scope>
    <source>
        <strain evidence="4">RIFCSPHIGHO2_01_FULL_AR10_44_11</strain>
    </source>
</reference>
<sequence length="422" mass="47159">MGIKLTALGAAQEVGRSGFIVDSGDKILLDYGVKLGPEGTEYPLPVNTNLTAAIISHAHLDHSGHLPALFDVSQPLVYMTPPTLEIAKLLWHDTLKIAGLEGMEAHFTKEEIAKTERFTFPLTYNKHIEITKKTGMEFYDAGHIIGSAITKLNLHDKTLVYTGDYKPEETRLFKPADLNMGRADFLITESTYGDSDHKPRKEVEKEFVEAVQDTIEHDGHVLVPAFAVARSQEIAEVLHEYKIDAPIYLDGMAQAAARIFMQYPKYLKNSEFLKKALHNVHWVDKPKVREMALKEPSIVITTSGMLQGGPIQYYLKKLYNDKKSSLFLTGFQVSGTPGRILMDTGKINLNGTNVKLEMNLKKFDFSGHPGKTEMLNTIKKLNPEKVICVHGDAEIIELFMMNIEEQGFEAVAPKRGETISLC</sequence>
<name>A0A8T4KPS5_9ARCH</name>
<dbReference type="GO" id="GO:0016787">
    <property type="term" value="F:hydrolase activity"/>
    <property type="evidence" value="ECO:0007669"/>
    <property type="project" value="UniProtKB-KW"/>
</dbReference>
<accession>A0A8T4KPS5</accession>
<dbReference type="Proteomes" id="UP000677687">
    <property type="component" value="Unassembled WGS sequence"/>
</dbReference>
<dbReference type="EMBL" id="JAGVWD010000007">
    <property type="protein sequence ID" value="MBS3057098.1"/>
    <property type="molecule type" value="Genomic_DNA"/>
</dbReference>
<dbReference type="InterPro" id="IPR050698">
    <property type="entry name" value="MBL"/>
</dbReference>
<dbReference type="Pfam" id="PF16661">
    <property type="entry name" value="Lactamase_B_6"/>
    <property type="match status" value="1"/>
</dbReference>
<dbReference type="SMART" id="SM01027">
    <property type="entry name" value="Beta-Casp"/>
    <property type="match status" value="1"/>
</dbReference>
<evidence type="ECO:0000313" key="4">
    <source>
        <dbReference type="EMBL" id="MBS3057098.1"/>
    </source>
</evidence>
<dbReference type="InterPro" id="IPR022712">
    <property type="entry name" value="Beta_Casp"/>
</dbReference>
<dbReference type="PANTHER" id="PTHR11203:SF52">
    <property type="entry name" value="MRNA 3-END PROCESSING FACTOR"/>
    <property type="match status" value="1"/>
</dbReference>
<reference evidence="4" key="2">
    <citation type="submission" date="2021-05" db="EMBL/GenBank/DDBJ databases">
        <title>Protein family content uncovers lineage relationships and bacterial pathway maintenance mechanisms in DPANN archaea.</title>
        <authorList>
            <person name="Castelle C.J."/>
            <person name="Meheust R."/>
            <person name="Jaffe A.L."/>
            <person name="Seitz K."/>
            <person name="Gong X."/>
            <person name="Baker B.J."/>
            <person name="Banfield J.F."/>
        </authorList>
    </citation>
    <scope>NUCLEOTIDE SEQUENCE</scope>
    <source>
        <strain evidence="4">RIFCSPHIGHO2_01_FULL_AR10_44_11</strain>
    </source>
</reference>
<organism evidence="4 5">
    <name type="scientific">Candidatus Iainarchaeum sp</name>
    <dbReference type="NCBI Taxonomy" id="3101447"/>
    <lineage>
        <taxon>Archaea</taxon>
        <taxon>Candidatus Iainarchaeota</taxon>
        <taxon>Candidatus Iainarchaeia</taxon>
        <taxon>Candidatus Iainarchaeales</taxon>
        <taxon>Candidatus Iainarchaeaceae</taxon>
        <taxon>Candidatus Iainarchaeum</taxon>
    </lineage>
</organism>
<keyword evidence="1" id="KW-0378">Hydrolase</keyword>
<dbReference type="SUPFAM" id="SSF56281">
    <property type="entry name" value="Metallo-hydrolase/oxidoreductase"/>
    <property type="match status" value="1"/>
</dbReference>
<dbReference type="GO" id="GO:0004521">
    <property type="term" value="F:RNA endonuclease activity"/>
    <property type="evidence" value="ECO:0007669"/>
    <property type="project" value="TreeGrafter"/>
</dbReference>
<dbReference type="Pfam" id="PF10996">
    <property type="entry name" value="Beta-Casp"/>
    <property type="match status" value="1"/>
</dbReference>
<evidence type="ECO:0000259" key="2">
    <source>
        <dbReference type="SMART" id="SM00849"/>
    </source>
</evidence>
<dbReference type="InterPro" id="IPR001279">
    <property type="entry name" value="Metallo-B-lactamas"/>
</dbReference>
<dbReference type="SMART" id="SM00849">
    <property type="entry name" value="Lactamase_B"/>
    <property type="match status" value="1"/>
</dbReference>
<dbReference type="Gene3D" id="3.40.50.10890">
    <property type="match status" value="1"/>
</dbReference>
<evidence type="ECO:0000256" key="1">
    <source>
        <dbReference type="ARBA" id="ARBA00022801"/>
    </source>
</evidence>
<protein>
    <submittedName>
        <fullName evidence="4">MBL fold metallo-hydrolase</fullName>
    </submittedName>
</protein>